<proteinExistence type="predicted"/>
<dbReference type="EMBL" id="BAAABX010000018">
    <property type="protein sequence ID" value="GAA0397177.1"/>
    <property type="molecule type" value="Genomic_DNA"/>
</dbReference>
<evidence type="ECO:0000313" key="2">
    <source>
        <dbReference type="Proteomes" id="UP001500879"/>
    </source>
</evidence>
<organism evidence="1 2">
    <name type="scientific">Streptomyces luteireticuli</name>
    <dbReference type="NCBI Taxonomy" id="173858"/>
    <lineage>
        <taxon>Bacteria</taxon>
        <taxon>Bacillati</taxon>
        <taxon>Actinomycetota</taxon>
        <taxon>Actinomycetes</taxon>
        <taxon>Kitasatosporales</taxon>
        <taxon>Streptomycetaceae</taxon>
        <taxon>Streptomyces</taxon>
    </lineage>
</organism>
<keyword evidence="2" id="KW-1185">Reference proteome</keyword>
<comment type="caution">
    <text evidence="1">The sequence shown here is derived from an EMBL/GenBank/DDBJ whole genome shotgun (WGS) entry which is preliminary data.</text>
</comment>
<protein>
    <submittedName>
        <fullName evidence="1">Uncharacterized protein</fullName>
    </submittedName>
</protein>
<gene>
    <name evidence="1" type="ORF">GCM10010357_17880</name>
</gene>
<reference evidence="1 2" key="1">
    <citation type="journal article" date="2019" name="Int. J. Syst. Evol. Microbiol.">
        <title>The Global Catalogue of Microorganisms (GCM) 10K type strain sequencing project: providing services to taxonomists for standard genome sequencing and annotation.</title>
        <authorList>
            <consortium name="The Broad Institute Genomics Platform"/>
            <consortium name="The Broad Institute Genome Sequencing Center for Infectious Disease"/>
            <person name="Wu L."/>
            <person name="Ma J."/>
        </authorList>
    </citation>
    <scope>NUCLEOTIDE SEQUENCE [LARGE SCALE GENOMIC DNA]</scope>
    <source>
        <strain evidence="1 2">JCM 4788</strain>
    </source>
</reference>
<accession>A0ABN0YIZ2</accession>
<evidence type="ECO:0000313" key="1">
    <source>
        <dbReference type="EMBL" id="GAA0397177.1"/>
    </source>
</evidence>
<name>A0ABN0YIZ2_9ACTN</name>
<sequence>MRVTWLATVDARRSVSRQWPWSALDAQWVACKHPAVIYVWPICNASANRTAAVLVYRGKPVV</sequence>
<dbReference type="Proteomes" id="UP001500879">
    <property type="component" value="Unassembled WGS sequence"/>
</dbReference>